<accession>A0A6A6E185</accession>
<dbReference type="InterPro" id="IPR045153">
    <property type="entry name" value="Est1/Ebs1-like"/>
</dbReference>
<keyword evidence="1" id="KW-0472">Membrane</keyword>
<dbReference type="FunFam" id="1.25.40.10:FF:000202">
    <property type="entry name" value="Unplaced genomic scaffold supercont1.7, whole genome shotgun sequence"/>
    <property type="match status" value="1"/>
</dbReference>
<dbReference type="EMBL" id="ML994635">
    <property type="protein sequence ID" value="KAF2184973.1"/>
    <property type="molecule type" value="Genomic_DNA"/>
</dbReference>
<dbReference type="OrthoDB" id="2017974at2759"/>
<keyword evidence="1" id="KW-0812">Transmembrane</keyword>
<dbReference type="PANTHER" id="PTHR15696">
    <property type="entry name" value="SMG-7 SUPPRESSOR WITH MORPHOLOGICAL EFFECT ON GENITALIA PROTEIN 7"/>
    <property type="match status" value="1"/>
</dbReference>
<dbReference type="GO" id="GO:0042162">
    <property type="term" value="F:telomeric DNA binding"/>
    <property type="evidence" value="ECO:0007669"/>
    <property type="project" value="TreeGrafter"/>
</dbReference>
<name>A0A6A6E185_9PEZI</name>
<keyword evidence="1" id="KW-1133">Transmembrane helix</keyword>
<evidence type="ECO:0000256" key="1">
    <source>
        <dbReference type="SAM" id="Phobius"/>
    </source>
</evidence>
<feature type="transmembrane region" description="Helical" evidence="1">
    <location>
        <begin position="216"/>
        <end position="237"/>
    </location>
</feature>
<gene>
    <name evidence="2" type="ORF">K469DRAFT_726878</name>
</gene>
<dbReference type="InterPro" id="IPR011990">
    <property type="entry name" value="TPR-like_helical_dom_sf"/>
</dbReference>
<proteinExistence type="predicted"/>
<dbReference type="GO" id="GO:0005697">
    <property type="term" value="C:telomerase holoenzyme complex"/>
    <property type="evidence" value="ECO:0007669"/>
    <property type="project" value="TreeGrafter"/>
</dbReference>
<dbReference type="PANTHER" id="PTHR15696:SF0">
    <property type="entry name" value="TELOMERASE-BINDING PROTEIN EST1A"/>
    <property type="match status" value="1"/>
</dbReference>
<reference evidence="2" key="1">
    <citation type="journal article" date="2020" name="Stud. Mycol.">
        <title>101 Dothideomycetes genomes: a test case for predicting lifestyles and emergence of pathogens.</title>
        <authorList>
            <person name="Haridas S."/>
            <person name="Albert R."/>
            <person name="Binder M."/>
            <person name="Bloem J."/>
            <person name="Labutti K."/>
            <person name="Salamov A."/>
            <person name="Andreopoulos B."/>
            <person name="Baker S."/>
            <person name="Barry K."/>
            <person name="Bills G."/>
            <person name="Bluhm B."/>
            <person name="Cannon C."/>
            <person name="Castanera R."/>
            <person name="Culley D."/>
            <person name="Daum C."/>
            <person name="Ezra D."/>
            <person name="Gonzalez J."/>
            <person name="Henrissat B."/>
            <person name="Kuo A."/>
            <person name="Liang C."/>
            <person name="Lipzen A."/>
            <person name="Lutzoni F."/>
            <person name="Magnuson J."/>
            <person name="Mondo S."/>
            <person name="Nolan M."/>
            <person name="Ohm R."/>
            <person name="Pangilinan J."/>
            <person name="Park H.-J."/>
            <person name="Ramirez L."/>
            <person name="Alfaro M."/>
            <person name="Sun H."/>
            <person name="Tritt A."/>
            <person name="Yoshinaga Y."/>
            <person name="Zwiers L.-H."/>
            <person name="Turgeon B."/>
            <person name="Goodwin S."/>
            <person name="Spatafora J."/>
            <person name="Crous P."/>
            <person name="Grigoriev I."/>
        </authorList>
    </citation>
    <scope>NUCLEOTIDE SEQUENCE</scope>
    <source>
        <strain evidence="2">CBS 207.26</strain>
    </source>
</reference>
<organism evidence="2 3">
    <name type="scientific">Zopfia rhizophila CBS 207.26</name>
    <dbReference type="NCBI Taxonomy" id="1314779"/>
    <lineage>
        <taxon>Eukaryota</taxon>
        <taxon>Fungi</taxon>
        <taxon>Dikarya</taxon>
        <taxon>Ascomycota</taxon>
        <taxon>Pezizomycotina</taxon>
        <taxon>Dothideomycetes</taxon>
        <taxon>Dothideomycetes incertae sedis</taxon>
        <taxon>Zopfiaceae</taxon>
        <taxon>Zopfia</taxon>
    </lineage>
</organism>
<dbReference type="Gene3D" id="1.25.40.10">
    <property type="entry name" value="Tetratricopeptide repeat domain"/>
    <property type="match status" value="1"/>
</dbReference>
<keyword evidence="3" id="KW-1185">Reference proteome</keyword>
<evidence type="ECO:0000313" key="2">
    <source>
        <dbReference type="EMBL" id="KAF2184973.1"/>
    </source>
</evidence>
<evidence type="ECO:0000313" key="3">
    <source>
        <dbReference type="Proteomes" id="UP000800200"/>
    </source>
</evidence>
<sequence length="240" mass="27825">MQGHHGNPRWPDLLLEPNTRPISQEQLTLEVKSIYAGLTKIEAKCIHVAQAYGFPGPNSKLANDHWQALIALHHTLLHEHYDFFLSSQYASASPSLHRLASKYSIPARMWKHGIHSFLNLLRRRLPESLDYMLAFIYLAYQIMALLYETVPTFEDTWTEYLGDLGRYRMAIEDKDRKRWAGVARSWYSKGVDKNPSVGYLYHHLAILARLNALQQLYYYAQSLTYVSIGSFVLAFHFGRH</sequence>
<feature type="transmembrane region" description="Helical" evidence="1">
    <location>
        <begin position="129"/>
        <end position="147"/>
    </location>
</feature>
<dbReference type="Proteomes" id="UP000800200">
    <property type="component" value="Unassembled WGS sequence"/>
</dbReference>
<dbReference type="AlphaFoldDB" id="A0A6A6E185"/>
<dbReference type="GO" id="GO:0070034">
    <property type="term" value="F:telomerase RNA binding"/>
    <property type="evidence" value="ECO:0007669"/>
    <property type="project" value="TreeGrafter"/>
</dbReference>
<evidence type="ECO:0008006" key="4">
    <source>
        <dbReference type="Google" id="ProtNLM"/>
    </source>
</evidence>
<dbReference type="SUPFAM" id="SSF48452">
    <property type="entry name" value="TPR-like"/>
    <property type="match status" value="1"/>
</dbReference>
<dbReference type="GO" id="GO:0000184">
    <property type="term" value="P:nuclear-transcribed mRNA catabolic process, nonsense-mediated decay"/>
    <property type="evidence" value="ECO:0007669"/>
    <property type="project" value="TreeGrafter"/>
</dbReference>
<protein>
    <recommendedName>
        <fullName evidence="4">DNA/RNA-binding domain-containing protein</fullName>
    </recommendedName>
</protein>